<dbReference type="EMBL" id="RKRG01000001">
    <property type="protein sequence ID" value="RPF52895.1"/>
    <property type="molecule type" value="Genomic_DNA"/>
</dbReference>
<evidence type="ECO:0000313" key="3">
    <source>
        <dbReference type="Proteomes" id="UP000271783"/>
    </source>
</evidence>
<dbReference type="AlphaFoldDB" id="A0A3N5C438"/>
<name>A0A3N5C438_9EURY</name>
<dbReference type="PANTHER" id="PTHR22916:SF3">
    <property type="entry name" value="UDP-GLCNAC:BETAGAL BETA-1,3-N-ACETYLGLUCOSAMINYLTRANSFERASE-LIKE PROTEIN 1"/>
    <property type="match status" value="1"/>
</dbReference>
<dbReference type="Proteomes" id="UP000271783">
    <property type="component" value="Unassembled WGS sequence"/>
</dbReference>
<keyword evidence="3" id="KW-1185">Reference proteome</keyword>
<gene>
    <name evidence="2" type="ORF">EDC42_0454</name>
</gene>
<feature type="domain" description="Glycosyltransferase 2-like" evidence="1">
    <location>
        <begin position="7"/>
        <end position="107"/>
    </location>
</feature>
<dbReference type="Gene3D" id="3.90.550.10">
    <property type="entry name" value="Spore Coat Polysaccharide Biosynthesis Protein SpsA, Chain A"/>
    <property type="match status" value="1"/>
</dbReference>
<dbReference type="Pfam" id="PF00535">
    <property type="entry name" value="Glycos_transf_2"/>
    <property type="match status" value="1"/>
</dbReference>
<dbReference type="PANTHER" id="PTHR22916">
    <property type="entry name" value="GLYCOSYLTRANSFERASE"/>
    <property type="match status" value="1"/>
</dbReference>
<dbReference type="InterPro" id="IPR029044">
    <property type="entry name" value="Nucleotide-diphossugar_trans"/>
</dbReference>
<dbReference type="RefSeq" id="WP_069573530.1">
    <property type="nucleotide sequence ID" value="NZ_RKRG01000001.1"/>
</dbReference>
<dbReference type="GO" id="GO:0016758">
    <property type="term" value="F:hexosyltransferase activity"/>
    <property type="evidence" value="ECO:0007669"/>
    <property type="project" value="UniProtKB-ARBA"/>
</dbReference>
<keyword evidence="2" id="KW-0808">Transferase</keyword>
<sequence length="319" mass="37112">MDNINVSVIVPVYNNCEYIESTLSSIINQNFDNFEIIVIDDGSTDNSLEIVKEKLSASDISYLIIHQENAGVSCARNRGIEVACGDYLVFVDADDYISQNHLSELYNGETDFSLIQLVKREGNDLSIPYHFSESSISCNDFIKMELNMEIPFNFCQLMYKTDIVKKNNIKFTPNIIYGEDTEFALKALSFGDRISISNEVTYYYIQHEQSAIRTSEFKRFEIVGIFENLAQYYKNQGKTDLANLIITSRIPKAIFGNMNYFFYNNYDFDDVIAKMHQLNLFTKLSKFEGDFKFKFKIRLFLLNPKIYYKIWRKVKNSID</sequence>
<accession>A0A3N5C438</accession>
<organism evidence="2 3">
    <name type="scientific">Methanobrevibacter gottschalkii DSM 11977</name>
    <dbReference type="NCBI Taxonomy" id="1122229"/>
    <lineage>
        <taxon>Archaea</taxon>
        <taxon>Methanobacteriati</taxon>
        <taxon>Methanobacteriota</taxon>
        <taxon>Methanomada group</taxon>
        <taxon>Methanobacteria</taxon>
        <taxon>Methanobacteriales</taxon>
        <taxon>Methanobacteriaceae</taxon>
        <taxon>Methanobrevibacter</taxon>
    </lineage>
</organism>
<reference evidence="2 3" key="1">
    <citation type="submission" date="2018-11" db="EMBL/GenBank/DDBJ databases">
        <title>Genomic Encyclopedia of Type Strains, Phase IV (KMG-IV): sequencing the most valuable type-strain genomes for metagenomic binning, comparative biology and taxonomic classification.</title>
        <authorList>
            <person name="Goeker M."/>
        </authorList>
    </citation>
    <scope>NUCLEOTIDE SEQUENCE [LARGE SCALE GENOMIC DNA]</scope>
    <source>
        <strain evidence="2 3">DSM 11977</strain>
    </source>
</reference>
<protein>
    <submittedName>
        <fullName evidence="2">Glycosyltransferase involved in cell wall biosynthesis</fullName>
    </submittedName>
</protein>
<evidence type="ECO:0000313" key="2">
    <source>
        <dbReference type="EMBL" id="RPF52895.1"/>
    </source>
</evidence>
<dbReference type="CDD" id="cd00761">
    <property type="entry name" value="Glyco_tranf_GTA_type"/>
    <property type="match status" value="1"/>
</dbReference>
<evidence type="ECO:0000259" key="1">
    <source>
        <dbReference type="Pfam" id="PF00535"/>
    </source>
</evidence>
<dbReference type="InterPro" id="IPR001173">
    <property type="entry name" value="Glyco_trans_2-like"/>
</dbReference>
<dbReference type="SUPFAM" id="SSF53448">
    <property type="entry name" value="Nucleotide-diphospho-sugar transferases"/>
    <property type="match status" value="1"/>
</dbReference>
<comment type="caution">
    <text evidence="2">The sequence shown here is derived from an EMBL/GenBank/DDBJ whole genome shotgun (WGS) entry which is preliminary data.</text>
</comment>
<proteinExistence type="predicted"/>